<evidence type="ECO:0000313" key="2">
    <source>
        <dbReference type="Proteomes" id="UP000188320"/>
    </source>
</evidence>
<evidence type="ECO:0000313" key="1">
    <source>
        <dbReference type="EMBL" id="OMH79698.1"/>
    </source>
</evidence>
<keyword evidence="2" id="KW-1185">Reference proteome</keyword>
<protein>
    <submittedName>
        <fullName evidence="1">Uncharacterized protein</fullName>
    </submittedName>
</protein>
<dbReference type="AlphaFoldDB" id="A0A1R1PFK8"/>
<dbReference type="Proteomes" id="UP000188320">
    <property type="component" value="Unassembled WGS sequence"/>
</dbReference>
<feature type="non-terminal residue" evidence="1">
    <location>
        <position position="78"/>
    </location>
</feature>
<accession>A0A1R1PFK8</accession>
<reference evidence="2" key="1">
    <citation type="submission" date="2017-01" db="EMBL/GenBank/DDBJ databases">
        <authorList>
            <person name="Wang Y."/>
            <person name="White M."/>
            <person name="Kvist S."/>
            <person name="Moncalvo J.-M."/>
        </authorList>
    </citation>
    <scope>NUCLEOTIDE SEQUENCE [LARGE SCALE GENOMIC DNA]</scope>
    <source>
        <strain evidence="2">COL-18-3</strain>
    </source>
</reference>
<sequence length="78" mass="9370">MCCGTYSTTTPLLLNIYIQIHSGIARLYPPCIHRLLVHIYMVLHMYNLYHLCTDIYFFLRTCTHPPCRYTYYLLNTYN</sequence>
<comment type="caution">
    <text evidence="1">The sequence shown here is derived from an EMBL/GenBank/DDBJ whole genome shotgun (WGS) entry which is preliminary data.</text>
</comment>
<gene>
    <name evidence="1" type="ORF">AX774_g6878</name>
</gene>
<name>A0A1R1PFK8_ZANCU</name>
<dbReference type="EMBL" id="LSSK01001447">
    <property type="protein sequence ID" value="OMH79698.1"/>
    <property type="molecule type" value="Genomic_DNA"/>
</dbReference>
<proteinExistence type="predicted"/>
<organism evidence="1 2">
    <name type="scientific">Zancudomyces culisetae</name>
    <name type="common">Gut fungus</name>
    <name type="synonym">Smittium culisetae</name>
    <dbReference type="NCBI Taxonomy" id="1213189"/>
    <lineage>
        <taxon>Eukaryota</taxon>
        <taxon>Fungi</taxon>
        <taxon>Fungi incertae sedis</taxon>
        <taxon>Zoopagomycota</taxon>
        <taxon>Kickxellomycotina</taxon>
        <taxon>Harpellomycetes</taxon>
        <taxon>Harpellales</taxon>
        <taxon>Legeriomycetaceae</taxon>
        <taxon>Zancudomyces</taxon>
    </lineage>
</organism>